<dbReference type="Pfam" id="PF00939">
    <property type="entry name" value="Na_sulph_symp"/>
    <property type="match status" value="1"/>
</dbReference>
<feature type="transmembrane region" description="Helical" evidence="6">
    <location>
        <begin position="110"/>
        <end position="129"/>
    </location>
</feature>
<dbReference type="Proteomes" id="UP000612282">
    <property type="component" value="Unassembled WGS sequence"/>
</dbReference>
<feature type="transmembrane region" description="Helical" evidence="6">
    <location>
        <begin position="167"/>
        <end position="184"/>
    </location>
</feature>
<organism evidence="7 8">
    <name type="scientific">Actinoplanes couchii</name>
    <dbReference type="NCBI Taxonomy" id="403638"/>
    <lineage>
        <taxon>Bacteria</taxon>
        <taxon>Bacillati</taxon>
        <taxon>Actinomycetota</taxon>
        <taxon>Actinomycetes</taxon>
        <taxon>Micromonosporales</taxon>
        <taxon>Micromonosporaceae</taxon>
        <taxon>Actinoplanes</taxon>
    </lineage>
</organism>
<sequence length="502" mass="51586">MTTVEYSTTPPPDPAPGRPDRPAVNRISPRVLLPVVGLVLAGLFGWAATRAGTGPGGAATVTLLVFAAAVWFWTFTKVDDTYIALGAATLLVLAGVIDTSELFATLGDETVWLLLAAFVIAAGLTSSGLTRRAAAFVVAGAGTPRQLVHLVTASMVVTTYAMPSTSGRAALAVPVFTALAAVLAERPKLVRALSVLIPSVILLSAVGSLLGAGAHLVTSQVVAAATGEGFSFVTWMLLGLPLALACSHVCAEIVLWMFTDRAERRAPVHVSVADLDNDPAQPVTGPLTVYESRAALLLAAVVTLWCTEPLHHVHPAIVALIGALVATSPRYGATTLNSAFKTVPWSMLLFLSATLALGTALTTTGAAEWVAGALLGPFTGGTAPGVFLVVIVLVSAASHLLIQSRSARSAVLIPVIVALAPLAGVNPAAAAFASTAAAGFCHTLPSSAKPVGMFARLEGVPTYTPPDLLRLSAVLAPATIALVLVFTWFVWPLLGLPVLQPR</sequence>
<evidence type="ECO:0000313" key="8">
    <source>
        <dbReference type="Proteomes" id="UP000612282"/>
    </source>
</evidence>
<feature type="transmembrane region" description="Helical" evidence="6">
    <location>
        <begin position="348"/>
        <end position="371"/>
    </location>
</feature>
<feature type="region of interest" description="Disordered" evidence="5">
    <location>
        <begin position="1"/>
        <end position="22"/>
    </location>
</feature>
<keyword evidence="2 6" id="KW-0812">Transmembrane</keyword>
<dbReference type="InterPro" id="IPR001898">
    <property type="entry name" value="SLC13A/DASS"/>
</dbReference>
<feature type="transmembrane region" description="Helical" evidence="6">
    <location>
        <begin position="237"/>
        <end position="258"/>
    </location>
</feature>
<keyword evidence="4 6" id="KW-0472">Membrane</keyword>
<evidence type="ECO:0000256" key="5">
    <source>
        <dbReference type="SAM" id="MobiDB-lite"/>
    </source>
</evidence>
<feature type="transmembrane region" description="Helical" evidence="6">
    <location>
        <begin position="196"/>
        <end position="217"/>
    </location>
</feature>
<evidence type="ECO:0000313" key="7">
    <source>
        <dbReference type="EMBL" id="GID61005.1"/>
    </source>
</evidence>
<protein>
    <submittedName>
        <fullName evidence="7">Transporter</fullName>
    </submittedName>
</protein>
<dbReference type="PANTHER" id="PTHR43652:SF2">
    <property type="entry name" value="BASIC AMINO ACID ANTIPORTER YFCC-RELATED"/>
    <property type="match status" value="1"/>
</dbReference>
<keyword evidence="8" id="KW-1185">Reference proteome</keyword>
<feature type="transmembrane region" description="Helical" evidence="6">
    <location>
        <begin position="409"/>
        <end position="429"/>
    </location>
</feature>
<name>A0ABQ3XRI2_9ACTN</name>
<evidence type="ECO:0000256" key="3">
    <source>
        <dbReference type="ARBA" id="ARBA00022989"/>
    </source>
</evidence>
<comment type="subcellular location">
    <subcellularLocation>
        <location evidence="1">Membrane</location>
        <topology evidence="1">Multi-pass membrane protein</topology>
    </subcellularLocation>
</comment>
<feature type="transmembrane region" description="Helical" evidence="6">
    <location>
        <begin position="31"/>
        <end position="49"/>
    </location>
</feature>
<comment type="caution">
    <text evidence="7">The sequence shown here is derived from an EMBL/GenBank/DDBJ whole genome shotgun (WGS) entry which is preliminary data.</text>
</comment>
<dbReference type="InterPro" id="IPR051679">
    <property type="entry name" value="DASS-Related_Transporters"/>
</dbReference>
<feature type="transmembrane region" description="Helical" evidence="6">
    <location>
        <begin position="82"/>
        <end position="104"/>
    </location>
</feature>
<evidence type="ECO:0000256" key="2">
    <source>
        <dbReference type="ARBA" id="ARBA00022692"/>
    </source>
</evidence>
<evidence type="ECO:0000256" key="4">
    <source>
        <dbReference type="ARBA" id="ARBA00023136"/>
    </source>
</evidence>
<reference evidence="7 8" key="1">
    <citation type="submission" date="2021-01" db="EMBL/GenBank/DDBJ databases">
        <title>Whole genome shotgun sequence of Actinoplanes couchii NBRC 106145.</title>
        <authorList>
            <person name="Komaki H."/>
            <person name="Tamura T."/>
        </authorList>
    </citation>
    <scope>NUCLEOTIDE SEQUENCE [LARGE SCALE GENOMIC DNA]</scope>
    <source>
        <strain evidence="7 8">NBRC 106145</strain>
    </source>
</reference>
<proteinExistence type="predicted"/>
<dbReference type="EMBL" id="BOMG01000117">
    <property type="protein sequence ID" value="GID61005.1"/>
    <property type="molecule type" value="Genomic_DNA"/>
</dbReference>
<keyword evidence="3 6" id="KW-1133">Transmembrane helix</keyword>
<evidence type="ECO:0000256" key="1">
    <source>
        <dbReference type="ARBA" id="ARBA00004141"/>
    </source>
</evidence>
<feature type="transmembrane region" description="Helical" evidence="6">
    <location>
        <begin position="55"/>
        <end position="75"/>
    </location>
</feature>
<feature type="transmembrane region" description="Helical" evidence="6">
    <location>
        <begin position="383"/>
        <end position="402"/>
    </location>
</feature>
<evidence type="ECO:0000256" key="6">
    <source>
        <dbReference type="SAM" id="Phobius"/>
    </source>
</evidence>
<accession>A0ABQ3XRI2</accession>
<dbReference type="PANTHER" id="PTHR43652">
    <property type="entry name" value="BASIC AMINO ACID ANTIPORTER YFCC-RELATED"/>
    <property type="match status" value="1"/>
</dbReference>
<feature type="transmembrane region" description="Helical" evidence="6">
    <location>
        <begin position="136"/>
        <end position="161"/>
    </location>
</feature>
<dbReference type="RefSeq" id="WP_203808552.1">
    <property type="nucleotide sequence ID" value="NZ_BAAAQE010000047.1"/>
</dbReference>
<gene>
    <name evidence="7" type="ORF">Aco03nite_094090</name>
</gene>
<feature type="transmembrane region" description="Helical" evidence="6">
    <location>
        <begin position="474"/>
        <end position="499"/>
    </location>
</feature>